<dbReference type="Proteomes" id="UP000273083">
    <property type="component" value="Unassembled WGS sequence"/>
</dbReference>
<reference evidence="4 5" key="1">
    <citation type="submission" date="2018-11" db="EMBL/GenBank/DDBJ databases">
        <title>Genomic Encyclopedia of Type Strains, Phase IV (KMG-IV): sequencing the most valuable type-strain genomes for metagenomic binning, comparative biology and taxonomic classification.</title>
        <authorList>
            <person name="Goeker M."/>
        </authorList>
    </citation>
    <scope>NUCLEOTIDE SEQUENCE [LARGE SCALE GENOMIC DNA]</scope>
    <source>
        <strain evidence="4 5">DSM 26537</strain>
    </source>
</reference>
<sequence length="677" mass="76097">MKHIKNIMYLFTIFAFLIMLSNDTVIQAASKDTKAPAVSLTQDKKTYTKSAVKVTVKATDTSGIKTVKWASGTKDATYFSKNGTSLKLAKNIATVSIEKNGIYSFYVVDKAGNKKISTIKISNIDKTAPAITLAPNKKTPTNTSVKVTVGLKDRAGIKTVKWAAGKQNSSYFKNNGTALKLNSNNTTAFTVKENGTYTVYAMDKTGNGRISEIAVSNIDNKAPAASLSYSVLNQAATIKVSTKDTSGVKSIQYLKGTVTDPASEKWNNSNTLFDTVNFKVKTSGTYSVLITDKAGNTTVETLKVRLELRAVWISYLEFSNKGYSESQFKKKINEMFDNSVDLKMNAVIVQVRPMGDALYNSDYFPWSVYVSGKQGKDPGFDPLEYMVEAAHKRGLEFHAWLNPYRVTLSTTDYNTLSKDNPARIWKEDSSTKNDRNVLSFGSSLYYNPASKEVQNMIVSDIENIVNKYDVDGIHFDDYFYPSLGSSYKSNFDYKEYNTYKESTTKAGKTPMTIDAWRRNNVSTLVRNVYKSIKAIDSSVEFGISPHGNISNLMAKDKYYVDVEKWLSTDGYVDYIAPQIYWSFTHKICPFDDTVQRWLDTRTANSVKMYIGIANYKAKATISDDPEWKKANDELKRQVEYGRKTGSVDGFLFFRYEHFFKDAMQVEVDNLIEILDKK</sequence>
<accession>A0A3N1XRC3</accession>
<feature type="chain" id="PRO_5039450228" evidence="2">
    <location>
        <begin position="22"/>
        <end position="677"/>
    </location>
</feature>
<protein>
    <submittedName>
        <fullName evidence="4">Uncharacterized lipoprotein YddW (UPF0748 family)</fullName>
    </submittedName>
</protein>
<dbReference type="InterPro" id="IPR052177">
    <property type="entry name" value="Divisome_Glycosyl_Hydrolase"/>
</dbReference>
<keyword evidence="5" id="KW-1185">Reference proteome</keyword>
<dbReference type="Gene3D" id="3.20.20.80">
    <property type="entry name" value="Glycosidases"/>
    <property type="match status" value="1"/>
</dbReference>
<dbReference type="SUPFAM" id="SSF51445">
    <property type="entry name" value="(Trans)glycosidases"/>
    <property type="match status" value="1"/>
</dbReference>
<evidence type="ECO:0000313" key="5">
    <source>
        <dbReference type="Proteomes" id="UP000273083"/>
    </source>
</evidence>
<gene>
    <name evidence="4" type="ORF">EDD66_103149</name>
</gene>
<organism evidence="4 5">
    <name type="scientific">Mobilisporobacter senegalensis</name>
    <dbReference type="NCBI Taxonomy" id="1329262"/>
    <lineage>
        <taxon>Bacteria</taxon>
        <taxon>Bacillati</taxon>
        <taxon>Bacillota</taxon>
        <taxon>Clostridia</taxon>
        <taxon>Lachnospirales</taxon>
        <taxon>Lachnospiraceae</taxon>
        <taxon>Mobilisporobacter</taxon>
    </lineage>
</organism>
<name>A0A3N1XRC3_9FIRM</name>
<dbReference type="OrthoDB" id="43070at2"/>
<feature type="signal peptide" evidence="2">
    <location>
        <begin position="1"/>
        <end position="21"/>
    </location>
</feature>
<comment type="caution">
    <text evidence="4">The sequence shown here is derived from an EMBL/GenBank/DDBJ whole genome shotgun (WGS) entry which is preliminary data.</text>
</comment>
<keyword evidence="1 2" id="KW-0732">Signal</keyword>
<evidence type="ECO:0000259" key="3">
    <source>
        <dbReference type="Pfam" id="PF02638"/>
    </source>
</evidence>
<dbReference type="PANTHER" id="PTHR43405:SF1">
    <property type="entry name" value="GLYCOSYL HYDROLASE DIGH"/>
    <property type="match status" value="1"/>
</dbReference>
<proteinExistence type="predicted"/>
<dbReference type="RefSeq" id="WP_123608665.1">
    <property type="nucleotide sequence ID" value="NZ_RJVG01000003.1"/>
</dbReference>
<feature type="domain" description="Glycosyl hydrolase-like 10" evidence="3">
    <location>
        <begin position="307"/>
        <end position="628"/>
    </location>
</feature>
<dbReference type="InterPro" id="IPR003790">
    <property type="entry name" value="GHL10"/>
</dbReference>
<keyword evidence="4" id="KW-0449">Lipoprotein</keyword>
<dbReference type="PANTHER" id="PTHR43405">
    <property type="entry name" value="GLYCOSYL HYDROLASE DIGH"/>
    <property type="match status" value="1"/>
</dbReference>
<evidence type="ECO:0000256" key="1">
    <source>
        <dbReference type="ARBA" id="ARBA00022729"/>
    </source>
</evidence>
<dbReference type="AlphaFoldDB" id="A0A3N1XRC3"/>
<evidence type="ECO:0000256" key="2">
    <source>
        <dbReference type="SAM" id="SignalP"/>
    </source>
</evidence>
<dbReference type="InterPro" id="IPR017853">
    <property type="entry name" value="GH"/>
</dbReference>
<dbReference type="Pfam" id="PF02638">
    <property type="entry name" value="GHL10"/>
    <property type="match status" value="1"/>
</dbReference>
<evidence type="ECO:0000313" key="4">
    <source>
        <dbReference type="EMBL" id="ROR29213.1"/>
    </source>
</evidence>
<dbReference type="EMBL" id="RJVG01000003">
    <property type="protein sequence ID" value="ROR29213.1"/>
    <property type="molecule type" value="Genomic_DNA"/>
</dbReference>